<gene>
    <name evidence="2" type="ORF">CR513_45367</name>
</gene>
<protein>
    <submittedName>
        <fullName evidence="2">Uncharacterized protein</fullName>
    </submittedName>
</protein>
<dbReference type="AlphaFoldDB" id="A0A371F971"/>
<feature type="region of interest" description="Disordered" evidence="1">
    <location>
        <begin position="1"/>
        <end position="55"/>
    </location>
</feature>
<name>A0A371F971_MUCPR</name>
<sequence length="149" mass="17859">MRIDSHNINAKIRSWSKKQEKEVKKSEKVSSSGDKNSESCNRKSSGSHRSEKNIKRLERTFNEPQKIEQNLDCINCEDLTKIRGIRRASIKSWEELKREMREIFVPLYYKRYLFIKLQKYIKVLEVWKSISKRWKLLSLELKLLSLTKP</sequence>
<dbReference type="EMBL" id="QJKJ01010041">
    <property type="protein sequence ID" value="RDX74834.1"/>
    <property type="molecule type" value="Genomic_DNA"/>
</dbReference>
<evidence type="ECO:0000313" key="2">
    <source>
        <dbReference type="EMBL" id="RDX74834.1"/>
    </source>
</evidence>
<dbReference type="Proteomes" id="UP000257109">
    <property type="component" value="Unassembled WGS sequence"/>
</dbReference>
<feature type="compositionally biased region" description="Basic and acidic residues" evidence="1">
    <location>
        <begin position="17"/>
        <end position="28"/>
    </location>
</feature>
<dbReference type="OrthoDB" id="1934635at2759"/>
<evidence type="ECO:0000256" key="1">
    <source>
        <dbReference type="SAM" id="MobiDB-lite"/>
    </source>
</evidence>
<reference evidence="2" key="1">
    <citation type="submission" date="2018-05" db="EMBL/GenBank/DDBJ databases">
        <title>Draft genome of Mucuna pruriens seed.</title>
        <authorList>
            <person name="Nnadi N.E."/>
            <person name="Vos R."/>
            <person name="Hasami M.H."/>
            <person name="Devisetty U.K."/>
            <person name="Aguiy J.C."/>
        </authorList>
    </citation>
    <scope>NUCLEOTIDE SEQUENCE [LARGE SCALE GENOMIC DNA]</scope>
    <source>
        <strain evidence="2">JCA_2017</strain>
    </source>
</reference>
<feature type="non-terminal residue" evidence="2">
    <location>
        <position position="1"/>
    </location>
</feature>
<organism evidence="2 3">
    <name type="scientific">Mucuna pruriens</name>
    <name type="common">Velvet bean</name>
    <name type="synonym">Dolichos pruriens</name>
    <dbReference type="NCBI Taxonomy" id="157652"/>
    <lineage>
        <taxon>Eukaryota</taxon>
        <taxon>Viridiplantae</taxon>
        <taxon>Streptophyta</taxon>
        <taxon>Embryophyta</taxon>
        <taxon>Tracheophyta</taxon>
        <taxon>Spermatophyta</taxon>
        <taxon>Magnoliopsida</taxon>
        <taxon>eudicotyledons</taxon>
        <taxon>Gunneridae</taxon>
        <taxon>Pentapetalae</taxon>
        <taxon>rosids</taxon>
        <taxon>fabids</taxon>
        <taxon>Fabales</taxon>
        <taxon>Fabaceae</taxon>
        <taxon>Papilionoideae</taxon>
        <taxon>50 kb inversion clade</taxon>
        <taxon>NPAAA clade</taxon>
        <taxon>indigoferoid/millettioid clade</taxon>
        <taxon>Phaseoleae</taxon>
        <taxon>Mucuna</taxon>
    </lineage>
</organism>
<keyword evidence="3" id="KW-1185">Reference proteome</keyword>
<comment type="caution">
    <text evidence="2">The sequence shown here is derived from an EMBL/GenBank/DDBJ whole genome shotgun (WGS) entry which is preliminary data.</text>
</comment>
<accession>A0A371F971</accession>
<evidence type="ECO:0000313" key="3">
    <source>
        <dbReference type="Proteomes" id="UP000257109"/>
    </source>
</evidence>
<proteinExistence type="predicted"/>